<dbReference type="HOGENOM" id="CLU_3042067_0_0_9"/>
<dbReference type="STRING" id="537013.CLOSTMETH_03481"/>
<sequence>MKELCPAIHKSRVYVIGANLQFPKLHEGGRQIESIRWYWPLHFLWWSGCNRGAM</sequence>
<reference evidence="1 2" key="2">
    <citation type="submission" date="2009-02" db="EMBL/GenBank/DDBJ databases">
        <title>Draft genome sequence of Clostridium methylpentosum (DSM 5476).</title>
        <authorList>
            <person name="Sudarsanam P."/>
            <person name="Ley R."/>
            <person name="Guruge J."/>
            <person name="Turnbaugh P.J."/>
            <person name="Mahowald M."/>
            <person name="Liep D."/>
            <person name="Gordon J."/>
        </authorList>
    </citation>
    <scope>NUCLEOTIDE SEQUENCE [LARGE SCALE GENOMIC DNA]</scope>
    <source>
        <strain evidence="1 2">DSM 5476</strain>
    </source>
</reference>
<dbReference type="EMBL" id="ACEC01000122">
    <property type="protein sequence ID" value="EEG28958.1"/>
    <property type="molecule type" value="Genomic_DNA"/>
</dbReference>
<proteinExistence type="predicted"/>
<protein>
    <submittedName>
        <fullName evidence="1">Uncharacterized protein</fullName>
    </submittedName>
</protein>
<reference evidence="1 2" key="1">
    <citation type="submission" date="2009-01" db="EMBL/GenBank/DDBJ databases">
        <authorList>
            <person name="Fulton L."/>
            <person name="Clifton S."/>
            <person name="Fulton B."/>
            <person name="Xu J."/>
            <person name="Minx P."/>
            <person name="Pepin K.H."/>
            <person name="Johnson M."/>
            <person name="Bhonagiri V."/>
            <person name="Nash W.E."/>
            <person name="Mardis E.R."/>
            <person name="Wilson R.K."/>
        </authorList>
    </citation>
    <scope>NUCLEOTIDE SEQUENCE [LARGE SCALE GENOMIC DNA]</scope>
    <source>
        <strain evidence="1 2">DSM 5476</strain>
    </source>
</reference>
<dbReference type="AlphaFoldDB" id="C0EHY6"/>
<name>C0EHY6_9FIRM</name>
<evidence type="ECO:0000313" key="2">
    <source>
        <dbReference type="Proteomes" id="UP000003340"/>
    </source>
</evidence>
<accession>C0EHY6</accession>
<comment type="caution">
    <text evidence="1">The sequence shown here is derived from an EMBL/GenBank/DDBJ whole genome shotgun (WGS) entry which is preliminary data.</text>
</comment>
<organism evidence="1 2">
    <name type="scientific">[Clostridium] methylpentosum DSM 5476</name>
    <dbReference type="NCBI Taxonomy" id="537013"/>
    <lineage>
        <taxon>Bacteria</taxon>
        <taxon>Bacillati</taxon>
        <taxon>Bacillota</taxon>
        <taxon>Clostridia</taxon>
        <taxon>Eubacteriales</taxon>
        <taxon>Oscillospiraceae</taxon>
        <taxon>Oscillospiraceae incertae sedis</taxon>
    </lineage>
</organism>
<evidence type="ECO:0000313" key="1">
    <source>
        <dbReference type="EMBL" id="EEG28958.1"/>
    </source>
</evidence>
<gene>
    <name evidence="1" type="ORF">CLOSTMETH_03481</name>
</gene>
<dbReference type="Proteomes" id="UP000003340">
    <property type="component" value="Unassembled WGS sequence"/>
</dbReference>
<keyword evidence="2" id="KW-1185">Reference proteome</keyword>